<dbReference type="SUPFAM" id="SSF53756">
    <property type="entry name" value="UDP-Glycosyltransferase/glycogen phosphorylase"/>
    <property type="match status" value="1"/>
</dbReference>
<gene>
    <name evidence="3" type="ORF">EP13_05090</name>
</gene>
<name>A0A075P4A5_9ALTE</name>
<protein>
    <recommendedName>
        <fullName evidence="5">UDP-2,4-diacetamido-2,4, 6-trideoxy-beta-L-altropyranose hydrolase</fullName>
    </recommendedName>
</protein>
<evidence type="ECO:0000313" key="3">
    <source>
        <dbReference type="EMBL" id="AIF98127.1"/>
    </source>
</evidence>
<evidence type="ECO:0000256" key="1">
    <source>
        <dbReference type="PIRSR" id="PIRSR620023-1"/>
    </source>
</evidence>
<keyword evidence="4" id="KW-1185">Reference proteome</keyword>
<dbReference type="Gene3D" id="3.40.50.11190">
    <property type="match status" value="1"/>
</dbReference>
<dbReference type="Proteomes" id="UP000056090">
    <property type="component" value="Chromosome"/>
</dbReference>
<evidence type="ECO:0000313" key="4">
    <source>
        <dbReference type="Proteomes" id="UP000056090"/>
    </source>
</evidence>
<feature type="binding site" evidence="2">
    <location>
        <position position="154"/>
    </location>
    <ligand>
        <name>substrate</name>
    </ligand>
</feature>
<proteinExistence type="predicted"/>
<dbReference type="eggNOG" id="COG3980">
    <property type="taxonomic scope" value="Bacteria"/>
</dbReference>
<feature type="active site" description="Proton acceptor" evidence="1">
    <location>
        <position position="18"/>
    </location>
</feature>
<dbReference type="RefSeq" id="WP_044056324.1">
    <property type="nucleotide sequence ID" value="NZ_CBCSKJ010000001.1"/>
</dbReference>
<evidence type="ECO:0000256" key="2">
    <source>
        <dbReference type="PIRSR" id="PIRSR620023-2"/>
    </source>
</evidence>
<dbReference type="Gene3D" id="3.40.50.2000">
    <property type="entry name" value="Glycogen Phosphorylase B"/>
    <property type="match status" value="1"/>
</dbReference>
<dbReference type="KEGG" id="aal:EP13_05090"/>
<dbReference type="NCBIfam" id="TIGR03590">
    <property type="entry name" value="PseG"/>
    <property type="match status" value="1"/>
</dbReference>
<evidence type="ECO:0008006" key="5">
    <source>
        <dbReference type="Google" id="ProtNLM"/>
    </source>
</evidence>
<sequence length="337" mass="36974">MSELLFVVEASHSSGIGHLMRCLALAQAAEERGLNSVFFVPEYAKNVCKARHDWCGGIIIAEPNDDATVAQIKEKIATQNAVALILDGYHFSDQFVSQLALLPVPLVLLDDIENGICKYADVIVNAAGENLKNHYRVLNTNAQLCLGSQYRLLRREFRQTPVLPVSQRKSLTINFGGSDPKHFTLPVLKAISESLANTPIRVVTGPGFIPLASLQHFIQQSPSPIQHIHNCQDMADVWGHSRLTIAAAGGAQFELAACQSPSVLVVVADNQLNATREASQQGWCDMWDARKSLAIPQLVDKVVTLWNDEARLEKMHMCAAQFSFVTGADTLLDTLNH</sequence>
<reference evidence="3 4" key="1">
    <citation type="submission" date="2014-06" db="EMBL/GenBank/DDBJ databases">
        <title>Genomes of Alteromonas australica, a world apart.</title>
        <authorList>
            <person name="Gonzaga A."/>
            <person name="Lopez-Perez M."/>
            <person name="Rodriguez-Valera F."/>
        </authorList>
    </citation>
    <scope>NUCLEOTIDE SEQUENCE [LARGE SCALE GENOMIC DNA]</scope>
    <source>
        <strain evidence="3 4">H 17</strain>
    </source>
</reference>
<organism evidence="3 4">
    <name type="scientific">Alteromonas australica</name>
    <dbReference type="NCBI Taxonomy" id="589873"/>
    <lineage>
        <taxon>Bacteria</taxon>
        <taxon>Pseudomonadati</taxon>
        <taxon>Pseudomonadota</taxon>
        <taxon>Gammaproteobacteria</taxon>
        <taxon>Alteromonadales</taxon>
        <taxon>Alteromonadaceae</taxon>
        <taxon>Alteromonas/Salinimonas group</taxon>
        <taxon>Alteromonas</taxon>
    </lineage>
</organism>
<dbReference type="AlphaFoldDB" id="A0A075P4A5"/>
<accession>A0A075P4A5</accession>
<dbReference type="InterPro" id="IPR020023">
    <property type="entry name" value="PseG"/>
</dbReference>
<dbReference type="GeneID" id="78254305"/>
<dbReference type="EMBL" id="CP008849">
    <property type="protein sequence ID" value="AIF98127.1"/>
    <property type="molecule type" value="Genomic_DNA"/>
</dbReference>
<feature type="binding site" evidence="2">
    <location>
        <position position="254"/>
    </location>
    <ligand>
        <name>substrate</name>
    </ligand>
</feature>